<reference evidence="2 3" key="1">
    <citation type="submission" date="2012-09" db="EMBL/GenBank/DDBJ databases">
        <title>Draft Genome Sequences of 6 Strains from Genus Thauera.</title>
        <authorList>
            <person name="Liu B."/>
            <person name="Shapleigh J.P."/>
            <person name="Frostegard A.H."/>
        </authorList>
    </citation>
    <scope>NUCLEOTIDE SEQUENCE [LARGE SCALE GENOMIC DNA]</scope>
    <source>
        <strain evidence="2 3">B4P</strain>
    </source>
</reference>
<evidence type="ECO:0000313" key="3">
    <source>
        <dbReference type="Proteomes" id="UP000013047"/>
    </source>
</evidence>
<name>N6Z1G6_9RHOO</name>
<dbReference type="RefSeq" id="WP_004359551.1">
    <property type="nucleotide sequence ID" value="NZ_AMXF01000035.1"/>
</dbReference>
<dbReference type="EMBL" id="AMXF01000035">
    <property type="protein sequence ID" value="ENO97720.1"/>
    <property type="molecule type" value="Genomic_DNA"/>
</dbReference>
<dbReference type="AlphaFoldDB" id="N6Z1G6"/>
<dbReference type="InterPro" id="IPR011335">
    <property type="entry name" value="Restrct_endonuc-II-like"/>
</dbReference>
<dbReference type="CDD" id="cd06260">
    <property type="entry name" value="DUF820-like"/>
    <property type="match status" value="1"/>
</dbReference>
<proteinExistence type="predicted"/>
<dbReference type="OrthoDB" id="9799703at2"/>
<dbReference type="InterPro" id="IPR008538">
    <property type="entry name" value="Uma2"/>
</dbReference>
<dbReference type="PANTHER" id="PTHR36558:SF1">
    <property type="entry name" value="RESTRICTION ENDONUCLEASE DOMAIN-CONTAINING PROTEIN-RELATED"/>
    <property type="match status" value="1"/>
</dbReference>
<dbReference type="Proteomes" id="UP000013047">
    <property type="component" value="Unassembled WGS sequence"/>
</dbReference>
<dbReference type="SUPFAM" id="SSF52980">
    <property type="entry name" value="Restriction endonuclease-like"/>
    <property type="match status" value="1"/>
</dbReference>
<comment type="caution">
    <text evidence="2">The sequence shown here is derived from an EMBL/GenBank/DDBJ whole genome shotgun (WGS) entry which is preliminary data.</text>
</comment>
<organism evidence="2 3">
    <name type="scientific">Thauera phenylacetica B4P</name>
    <dbReference type="NCBI Taxonomy" id="1234382"/>
    <lineage>
        <taxon>Bacteria</taxon>
        <taxon>Pseudomonadati</taxon>
        <taxon>Pseudomonadota</taxon>
        <taxon>Betaproteobacteria</taxon>
        <taxon>Rhodocyclales</taxon>
        <taxon>Zoogloeaceae</taxon>
        <taxon>Thauera</taxon>
    </lineage>
</organism>
<keyword evidence="3" id="KW-1185">Reference proteome</keyword>
<dbReference type="PANTHER" id="PTHR36558">
    <property type="entry name" value="GLR1098 PROTEIN"/>
    <property type="match status" value="1"/>
</dbReference>
<dbReference type="InterPro" id="IPR012296">
    <property type="entry name" value="Nuclease_put_TT1808"/>
</dbReference>
<accession>N6Z1G6</accession>
<dbReference type="Gene3D" id="3.90.1570.10">
    <property type="entry name" value="tt1808, chain A"/>
    <property type="match status" value="1"/>
</dbReference>
<feature type="domain" description="Putative restriction endonuclease" evidence="1">
    <location>
        <begin position="12"/>
        <end position="176"/>
    </location>
</feature>
<gene>
    <name evidence="2" type="ORF">C667_07466</name>
</gene>
<dbReference type="Pfam" id="PF05685">
    <property type="entry name" value="Uma2"/>
    <property type="match status" value="1"/>
</dbReference>
<protein>
    <recommendedName>
        <fullName evidence="1">Putative restriction endonuclease domain-containing protein</fullName>
    </recommendedName>
</protein>
<sequence>MHVQAYKPLDEAEYLALEARSPVRHEYIAGEVFAVTGASIRHNIIALNIATALRTHVRGTPCRALMEGVKLYLKKERSYFYPDVMVTCEPRLLELDAQAQVVDSPVLIVEVLSPSTEGIDRREKLRAYRTLPGLKEYAMVSQDTCKVELHRRRGDIGWDIITFEPGDTVELASVELALPIADVYFEAGVTCSG</sequence>
<evidence type="ECO:0000259" key="1">
    <source>
        <dbReference type="Pfam" id="PF05685"/>
    </source>
</evidence>
<evidence type="ECO:0000313" key="2">
    <source>
        <dbReference type="EMBL" id="ENO97720.1"/>
    </source>
</evidence>